<reference evidence="2" key="1">
    <citation type="journal article" date="2020" name="Stud. Mycol.">
        <title>101 Dothideomycetes genomes: a test case for predicting lifestyles and emergence of pathogens.</title>
        <authorList>
            <person name="Haridas S."/>
            <person name="Albert R."/>
            <person name="Binder M."/>
            <person name="Bloem J."/>
            <person name="Labutti K."/>
            <person name="Salamov A."/>
            <person name="Andreopoulos B."/>
            <person name="Baker S."/>
            <person name="Barry K."/>
            <person name="Bills G."/>
            <person name="Bluhm B."/>
            <person name="Cannon C."/>
            <person name="Castanera R."/>
            <person name="Culley D."/>
            <person name="Daum C."/>
            <person name="Ezra D."/>
            <person name="Gonzalez J."/>
            <person name="Henrissat B."/>
            <person name="Kuo A."/>
            <person name="Liang C."/>
            <person name="Lipzen A."/>
            <person name="Lutzoni F."/>
            <person name="Magnuson J."/>
            <person name="Mondo S."/>
            <person name="Nolan M."/>
            <person name="Ohm R."/>
            <person name="Pangilinan J."/>
            <person name="Park H.-J."/>
            <person name="Ramirez L."/>
            <person name="Alfaro M."/>
            <person name="Sun H."/>
            <person name="Tritt A."/>
            <person name="Yoshinaga Y."/>
            <person name="Zwiers L.-H."/>
            <person name="Turgeon B."/>
            <person name="Goodwin S."/>
            <person name="Spatafora J."/>
            <person name="Crous P."/>
            <person name="Grigoriev I."/>
        </authorList>
    </citation>
    <scope>NUCLEOTIDE SEQUENCE</scope>
    <source>
        <strain evidence="2">Tuck. ex Michener</strain>
    </source>
</reference>
<sequence length="199" mass="22380">MSSQMRLFRSISHQQQSPPSLASEEYIGDQNSNRRLGFVKRHATEKKCDFNSGQRGITKRLKLAFLAPPWLSRTALLATIDQLSQSFLMGMGPRVTLQPITVNHSPKLLEALHRLDLLQLKQLFETNRARPNDMVMDIRMNEPVTLFEALLGTFVGFSPCSNVLSKHEELLSFLIDQGAPGSYGESSDHFLLENVILLG</sequence>
<proteinExistence type="predicted"/>
<evidence type="ECO:0000313" key="2">
    <source>
        <dbReference type="EMBL" id="KAF2238496.1"/>
    </source>
</evidence>
<feature type="region of interest" description="Disordered" evidence="1">
    <location>
        <begin position="1"/>
        <end position="25"/>
    </location>
</feature>
<evidence type="ECO:0000256" key="1">
    <source>
        <dbReference type="SAM" id="MobiDB-lite"/>
    </source>
</evidence>
<organism evidence="2 3">
    <name type="scientific">Viridothelium virens</name>
    <name type="common">Speckled blister lichen</name>
    <name type="synonym">Trypethelium virens</name>
    <dbReference type="NCBI Taxonomy" id="1048519"/>
    <lineage>
        <taxon>Eukaryota</taxon>
        <taxon>Fungi</taxon>
        <taxon>Dikarya</taxon>
        <taxon>Ascomycota</taxon>
        <taxon>Pezizomycotina</taxon>
        <taxon>Dothideomycetes</taxon>
        <taxon>Dothideomycetes incertae sedis</taxon>
        <taxon>Trypetheliales</taxon>
        <taxon>Trypetheliaceae</taxon>
        <taxon>Viridothelium</taxon>
    </lineage>
</organism>
<dbReference type="AlphaFoldDB" id="A0A6A6HK48"/>
<keyword evidence="3" id="KW-1185">Reference proteome</keyword>
<evidence type="ECO:0000313" key="3">
    <source>
        <dbReference type="Proteomes" id="UP000800092"/>
    </source>
</evidence>
<dbReference type="EMBL" id="ML991775">
    <property type="protein sequence ID" value="KAF2238496.1"/>
    <property type="molecule type" value="Genomic_DNA"/>
</dbReference>
<gene>
    <name evidence="2" type="ORF">EV356DRAFT_262795</name>
</gene>
<accession>A0A6A6HK48</accession>
<protein>
    <submittedName>
        <fullName evidence="2">Uncharacterized protein</fullName>
    </submittedName>
</protein>
<name>A0A6A6HK48_VIRVR</name>
<feature type="compositionally biased region" description="Polar residues" evidence="1">
    <location>
        <begin position="1"/>
        <end position="20"/>
    </location>
</feature>
<dbReference type="Proteomes" id="UP000800092">
    <property type="component" value="Unassembled WGS sequence"/>
</dbReference>